<proteinExistence type="predicted"/>
<gene>
    <name evidence="4" type="ORF">QT711_06235</name>
</gene>
<sequence length="263" mass="28747">MKKKLSAIGLLVGLLVLAACGKAEEADQGSSTEVLPLDVELTVTEQAEIGETVTMEAVVTYGDEKVEDADKVVFEVWEEGKKEDSIMIDAVNEKDGSYTAETTFDHDGLFHIQSHVDAKQLHSMPVKKVTIGHGASAEETHEEGHDDDHGEGHEEGHGAHEHGHTDGFALHFVNPENSTTTAGTELMTHLQIDGKPLEQADVRYEISSEVLGDKHLWVDASETVAGEYTATHTFEKAGSYVVKIHVKNDDGLHEHEEYTVEVK</sequence>
<dbReference type="RefSeq" id="WP_317942695.1">
    <property type="nucleotide sequence ID" value="NZ_JAUBDI010000004.1"/>
</dbReference>
<feature type="domain" description="PKD" evidence="3">
    <location>
        <begin position="217"/>
        <end position="263"/>
    </location>
</feature>
<dbReference type="InterPro" id="IPR013783">
    <property type="entry name" value="Ig-like_fold"/>
</dbReference>
<feature type="chain" id="PRO_5045686199" evidence="2">
    <location>
        <begin position="26"/>
        <end position="263"/>
    </location>
</feature>
<name>A0ABU4GB09_9BACL</name>
<dbReference type="PROSITE" id="PS50093">
    <property type="entry name" value="PKD"/>
    <property type="match status" value="1"/>
</dbReference>
<dbReference type="InterPro" id="IPR032693">
    <property type="entry name" value="YtkA-like_dom"/>
</dbReference>
<dbReference type="CDD" id="cd00146">
    <property type="entry name" value="PKD"/>
    <property type="match status" value="1"/>
</dbReference>
<reference evidence="4 5" key="1">
    <citation type="submission" date="2023-06" db="EMBL/GenBank/DDBJ databases">
        <title>Sporosarcina sp. nov., isolated from Korean traditional fermented seafood 'Jeotgal'.</title>
        <authorList>
            <person name="Yang A.I."/>
            <person name="Shin N.-R."/>
        </authorList>
    </citation>
    <scope>NUCLEOTIDE SEQUENCE [LARGE SCALE GENOMIC DNA]</scope>
    <source>
        <strain evidence="4 5">KCTC13119</strain>
    </source>
</reference>
<dbReference type="InterPro" id="IPR035986">
    <property type="entry name" value="PKD_dom_sf"/>
</dbReference>
<feature type="region of interest" description="Disordered" evidence="1">
    <location>
        <begin position="136"/>
        <end position="180"/>
    </location>
</feature>
<dbReference type="Gene3D" id="2.60.40.10">
    <property type="entry name" value="Immunoglobulins"/>
    <property type="match status" value="1"/>
</dbReference>
<feature type="signal peptide" evidence="2">
    <location>
        <begin position="1"/>
        <end position="25"/>
    </location>
</feature>
<feature type="compositionally biased region" description="Basic and acidic residues" evidence="1">
    <location>
        <begin position="136"/>
        <end position="165"/>
    </location>
</feature>
<comment type="caution">
    <text evidence="4">The sequence shown here is derived from an EMBL/GenBank/DDBJ whole genome shotgun (WGS) entry which is preliminary data.</text>
</comment>
<keyword evidence="5" id="KW-1185">Reference proteome</keyword>
<protein>
    <submittedName>
        <fullName evidence="4">FixH family protein</fullName>
    </submittedName>
</protein>
<keyword evidence="2" id="KW-0732">Signal</keyword>
<dbReference type="EMBL" id="JAUBDI010000004">
    <property type="protein sequence ID" value="MDW0112777.1"/>
    <property type="molecule type" value="Genomic_DNA"/>
</dbReference>
<dbReference type="Pfam" id="PF13115">
    <property type="entry name" value="YtkA"/>
    <property type="match status" value="2"/>
</dbReference>
<evidence type="ECO:0000313" key="5">
    <source>
        <dbReference type="Proteomes" id="UP001282284"/>
    </source>
</evidence>
<evidence type="ECO:0000256" key="1">
    <source>
        <dbReference type="SAM" id="MobiDB-lite"/>
    </source>
</evidence>
<dbReference type="SUPFAM" id="SSF49299">
    <property type="entry name" value="PKD domain"/>
    <property type="match status" value="1"/>
</dbReference>
<dbReference type="PROSITE" id="PS51257">
    <property type="entry name" value="PROKAR_LIPOPROTEIN"/>
    <property type="match status" value="1"/>
</dbReference>
<dbReference type="Proteomes" id="UP001282284">
    <property type="component" value="Unassembled WGS sequence"/>
</dbReference>
<evidence type="ECO:0000313" key="4">
    <source>
        <dbReference type="EMBL" id="MDW0112777.1"/>
    </source>
</evidence>
<dbReference type="InterPro" id="IPR000601">
    <property type="entry name" value="PKD_dom"/>
</dbReference>
<accession>A0ABU4GB09</accession>
<evidence type="ECO:0000259" key="3">
    <source>
        <dbReference type="PROSITE" id="PS50093"/>
    </source>
</evidence>
<organism evidence="4 5">
    <name type="scientific">Sporosarcina saromensis</name>
    <dbReference type="NCBI Taxonomy" id="359365"/>
    <lineage>
        <taxon>Bacteria</taxon>
        <taxon>Bacillati</taxon>
        <taxon>Bacillota</taxon>
        <taxon>Bacilli</taxon>
        <taxon>Bacillales</taxon>
        <taxon>Caryophanaceae</taxon>
        <taxon>Sporosarcina</taxon>
    </lineage>
</organism>
<evidence type="ECO:0000256" key="2">
    <source>
        <dbReference type="SAM" id="SignalP"/>
    </source>
</evidence>